<dbReference type="InterPro" id="IPR036291">
    <property type="entry name" value="NAD(P)-bd_dom_sf"/>
</dbReference>
<dbReference type="SUPFAM" id="SSF49899">
    <property type="entry name" value="Concanavalin A-like lectins/glucanases"/>
    <property type="match status" value="1"/>
</dbReference>
<dbReference type="InterPro" id="IPR013320">
    <property type="entry name" value="ConA-like_dom_sf"/>
</dbReference>
<accession>A0A170AM87</accession>
<feature type="compositionally biased region" description="Low complexity" evidence="4">
    <location>
        <begin position="615"/>
        <end position="635"/>
    </location>
</feature>
<feature type="compositionally biased region" description="Low complexity" evidence="4">
    <location>
        <begin position="341"/>
        <end position="362"/>
    </location>
</feature>
<dbReference type="InterPro" id="IPR001870">
    <property type="entry name" value="B30.2/SPRY"/>
</dbReference>
<evidence type="ECO:0000256" key="3">
    <source>
        <dbReference type="ARBA" id="ARBA00022833"/>
    </source>
</evidence>
<dbReference type="InterPro" id="IPR043136">
    <property type="entry name" value="B30.2/SPRY_sf"/>
</dbReference>
<keyword evidence="3" id="KW-0862">Zinc</keyword>
<dbReference type="Gene3D" id="2.60.120.920">
    <property type="match status" value="1"/>
</dbReference>
<evidence type="ECO:0000256" key="1">
    <source>
        <dbReference type="ARBA" id="ARBA00022723"/>
    </source>
</evidence>
<dbReference type="Gene3D" id="3.30.40.10">
    <property type="entry name" value="Zinc/RING finger domain, C3HC4 (zinc finger)"/>
    <property type="match status" value="1"/>
</dbReference>
<feature type="compositionally biased region" description="Pro residues" evidence="4">
    <location>
        <begin position="709"/>
        <end position="719"/>
    </location>
</feature>
<dbReference type="InParanoid" id="A0A170AM87"/>
<feature type="domain" description="B30.2/SPRY" evidence="5">
    <location>
        <begin position="430"/>
        <end position="634"/>
    </location>
</feature>
<dbReference type="AlphaFoldDB" id="A0A170AM87"/>
<dbReference type="InterPro" id="IPR045129">
    <property type="entry name" value="RNF123/RKP/RSPRY1"/>
</dbReference>
<dbReference type="EMBL" id="LT554853">
    <property type="protein sequence ID" value="SAM07819.1"/>
    <property type="molecule type" value="Genomic_DNA"/>
</dbReference>
<evidence type="ECO:0000259" key="5">
    <source>
        <dbReference type="PROSITE" id="PS50188"/>
    </source>
</evidence>
<feature type="compositionally biased region" description="Basic and acidic residues" evidence="4">
    <location>
        <begin position="642"/>
        <end position="656"/>
    </location>
</feature>
<dbReference type="GO" id="GO:0051603">
    <property type="term" value="P:proteolysis involved in protein catabolic process"/>
    <property type="evidence" value="ECO:0007669"/>
    <property type="project" value="TreeGrafter"/>
</dbReference>
<dbReference type="Pfam" id="PF00106">
    <property type="entry name" value="adh_short"/>
    <property type="match status" value="1"/>
</dbReference>
<dbReference type="PANTHER" id="PTHR13363">
    <property type="entry name" value="RING FINGER AND SRY DOMAIN-CONTAINING"/>
    <property type="match status" value="1"/>
</dbReference>
<dbReference type="Pfam" id="PF00622">
    <property type="entry name" value="SPRY"/>
    <property type="match status" value="1"/>
</dbReference>
<dbReference type="STRING" id="4829.A0A170AM87"/>
<dbReference type="SMART" id="SM00449">
    <property type="entry name" value="SPRY"/>
    <property type="match status" value="1"/>
</dbReference>
<proteinExistence type="predicted"/>
<evidence type="ECO:0000313" key="6">
    <source>
        <dbReference type="EMBL" id="SAM07819.1"/>
    </source>
</evidence>
<feature type="compositionally biased region" description="Polar residues" evidence="4">
    <location>
        <begin position="671"/>
        <end position="697"/>
    </location>
</feature>
<feature type="compositionally biased region" description="Low complexity" evidence="4">
    <location>
        <begin position="596"/>
        <end position="606"/>
    </location>
</feature>
<dbReference type="Proteomes" id="UP000078561">
    <property type="component" value="Unassembled WGS sequence"/>
</dbReference>
<dbReference type="OrthoDB" id="2967263at2759"/>
<keyword evidence="2" id="KW-0863">Zinc-finger</keyword>
<dbReference type="InterPro" id="IPR013083">
    <property type="entry name" value="Znf_RING/FYVE/PHD"/>
</dbReference>
<dbReference type="Gene3D" id="3.40.50.720">
    <property type="entry name" value="NAD(P)-binding Rossmann-like Domain"/>
    <property type="match status" value="1"/>
</dbReference>
<gene>
    <name evidence="6" type="primary">ABSGL_13476.1 scaffold 14165</name>
</gene>
<organism evidence="6">
    <name type="scientific">Absidia glauca</name>
    <name type="common">Pin mould</name>
    <dbReference type="NCBI Taxonomy" id="4829"/>
    <lineage>
        <taxon>Eukaryota</taxon>
        <taxon>Fungi</taxon>
        <taxon>Fungi incertae sedis</taxon>
        <taxon>Mucoromycota</taxon>
        <taxon>Mucoromycotina</taxon>
        <taxon>Mucoromycetes</taxon>
        <taxon>Mucorales</taxon>
        <taxon>Cunninghamellaceae</taxon>
        <taxon>Absidia</taxon>
    </lineage>
</organism>
<evidence type="ECO:0000256" key="2">
    <source>
        <dbReference type="ARBA" id="ARBA00022771"/>
    </source>
</evidence>
<name>A0A170AM87_ABSGL</name>
<keyword evidence="7" id="KW-1185">Reference proteome</keyword>
<protein>
    <recommendedName>
        <fullName evidence="5">B30.2/SPRY domain-containing protein</fullName>
    </recommendedName>
</protein>
<evidence type="ECO:0000256" key="4">
    <source>
        <dbReference type="SAM" id="MobiDB-lite"/>
    </source>
</evidence>
<feature type="region of interest" description="Disordered" evidence="4">
    <location>
        <begin position="338"/>
        <end position="362"/>
    </location>
</feature>
<dbReference type="GO" id="GO:0004842">
    <property type="term" value="F:ubiquitin-protein transferase activity"/>
    <property type="evidence" value="ECO:0007669"/>
    <property type="project" value="InterPro"/>
</dbReference>
<dbReference type="InterPro" id="IPR002347">
    <property type="entry name" value="SDR_fam"/>
</dbReference>
<feature type="compositionally biased region" description="Polar residues" evidence="4">
    <location>
        <begin position="40"/>
        <end position="52"/>
    </location>
</feature>
<feature type="region of interest" description="Disordered" evidence="4">
    <location>
        <begin position="671"/>
        <end position="736"/>
    </location>
</feature>
<dbReference type="SUPFAM" id="SSF51735">
    <property type="entry name" value="NAD(P)-binding Rossmann-fold domains"/>
    <property type="match status" value="1"/>
</dbReference>
<dbReference type="OMA" id="PLCTICF"/>
<dbReference type="GO" id="GO:0008270">
    <property type="term" value="F:zinc ion binding"/>
    <property type="evidence" value="ECO:0007669"/>
    <property type="project" value="UniProtKB-KW"/>
</dbReference>
<feature type="region of interest" description="Disordered" evidence="4">
    <location>
        <begin position="35"/>
        <end position="54"/>
    </location>
</feature>
<feature type="compositionally biased region" description="Low complexity" evidence="4">
    <location>
        <begin position="720"/>
        <end position="732"/>
    </location>
</feature>
<keyword evidence="1" id="KW-0479">Metal-binding</keyword>
<evidence type="ECO:0000313" key="7">
    <source>
        <dbReference type="Proteomes" id="UP000078561"/>
    </source>
</evidence>
<dbReference type="PROSITE" id="PS50188">
    <property type="entry name" value="B302_SPRY"/>
    <property type="match status" value="1"/>
</dbReference>
<sequence>MSHVFVPTVSEGFNRSIEQAWERTLAVAQNHVQAFDDQGRQPTQDTQSSRASSEFYDRERHMMQALDVLFGYAHEGPGYLAFMQAMTVILDPDSPVAMAFLSHIIERSALPSKHTMESISPVILSTMKQAGTRPSSMSFFKKIMSSMGLAVKPNPPSHTAGEFTRIKLNATVIWSLLAEKYAGEMCMHMWNDQVGRLLIQMLVDVNEDLMVRLFSLMALEKFSLTGKFSNSAGAFIFEFFFPHPFLLLSFSQGTIKNIILETSDIQNVLQQVINECEKANNGFYAMTRYLLDGDEPPRRLRVDTRASALDMADPNIQQREPSTPLWGTFKHMAQAGRLWRRSSSNQRKPSSSSSTASSTTAAPPMTKFDVLSFATPQGDPLRKEPATPTSPLAFMNSFDTGFIPPQGPIREAWAKYLQLSFCARWALENVFNEGKQHINSTPWNLSHIRTIMNPFDATPHWKFGINGLELRNDRPHFESIRATASVKTGKWYYEALLLSSGIMQLGWATSRCRFSPEEGYGVGDDCNGFAFDTYRTAVWADGTAVYPQIKLKVRCQSGDVLGSYLDLDNGLCSYFINGKDLGLTIEFENPTKQAAKANAEAKANEATMNKPDPPASSAAGSPSTSSLSSSSSSASPSPPQMDRSEPSQKTSREKQQPRYYRHHHHYHNYHQIPSQEGSSSTETFKTANASPPLSSSLEAIIPSQEPLMPATPPPAPAPAPSASSSSNTPSEPRSAKGLGLYPAVSLTTHQHILINLGDRPWIYPPPITARYRGISEAGRLDSDYRRRVLRWVNQRGYRIRKLHLADHHSTIRPHSQGGRSSTTNTTTITTGGCCYYNGGASSNDDYSSASPVSVTSTNSTDSLVEYDWDGPLCTICFSEPKNVIILPCQHGGIGQNCAKLLDMWGFGEAIAMTLARTVKTPVRFILIGRNLATLQSVEHQLEQLTNISEVDNLTLINNAGTTGDLGQTVGDYAFTDIQSFIDLNITSYLTLVSGVLQLYQTKWKTETRSLRLVNISSLLAVQPFSHWGLYATAKSARDMLLAVVAKENQSSSLIKTLSYAPGPLDNEMQRRVRETLGDPEQSTLYNDMADKGNLVSMKDSAGKLVALLEDDSYTSGAHIDYYDI</sequence>
<dbReference type="GO" id="GO:0005737">
    <property type="term" value="C:cytoplasm"/>
    <property type="evidence" value="ECO:0007669"/>
    <property type="project" value="TreeGrafter"/>
</dbReference>
<dbReference type="InterPro" id="IPR003877">
    <property type="entry name" value="SPRY_dom"/>
</dbReference>
<feature type="region of interest" description="Disordered" evidence="4">
    <location>
        <begin position="596"/>
        <end position="658"/>
    </location>
</feature>
<reference evidence="6" key="1">
    <citation type="submission" date="2016-04" db="EMBL/GenBank/DDBJ databases">
        <authorList>
            <person name="Evans L.H."/>
            <person name="Alamgir A."/>
            <person name="Owens N."/>
            <person name="Weber N.D."/>
            <person name="Virtaneva K."/>
            <person name="Barbian K."/>
            <person name="Babar A."/>
            <person name="Rosenke K."/>
        </authorList>
    </citation>
    <scope>NUCLEOTIDE SEQUENCE [LARGE SCALE GENOMIC DNA]</scope>
    <source>
        <strain evidence="6">CBS 101.48</strain>
    </source>
</reference>
<dbReference type="PANTHER" id="PTHR13363:SF5">
    <property type="entry name" value="E3 UBIQUITIN-PROTEIN LIGASE RNF123"/>
    <property type="match status" value="1"/>
</dbReference>